<feature type="transmembrane region" description="Helical" evidence="5">
    <location>
        <begin position="59"/>
        <end position="80"/>
    </location>
</feature>
<feature type="domain" description="Ammonium transporter AmtB-like" evidence="6">
    <location>
        <begin position="1"/>
        <end position="39"/>
    </location>
</feature>
<comment type="subcellular location">
    <subcellularLocation>
        <location evidence="1">Membrane</location>
        <topology evidence="1">Multi-pass membrane protein</topology>
    </subcellularLocation>
</comment>
<dbReference type="Gene3D" id="1.10.3430.10">
    <property type="entry name" value="Ammonium transporter AmtB like domains"/>
    <property type="match status" value="1"/>
</dbReference>
<comment type="caution">
    <text evidence="7">The sequence shown here is derived from an EMBL/GenBank/DDBJ whole genome shotgun (WGS) entry which is preliminary data.</text>
</comment>
<keyword evidence="8" id="KW-1185">Reference proteome</keyword>
<accession>A0ABV0P4B4</accession>
<dbReference type="Proteomes" id="UP001476798">
    <property type="component" value="Unassembled WGS sequence"/>
</dbReference>
<keyword evidence="4 5" id="KW-0472">Membrane</keyword>
<dbReference type="Pfam" id="PF00909">
    <property type="entry name" value="Ammonium_transp"/>
    <property type="match status" value="1"/>
</dbReference>
<dbReference type="EMBL" id="JAHRIO010061105">
    <property type="protein sequence ID" value="MEQ2178561.1"/>
    <property type="molecule type" value="Genomic_DNA"/>
</dbReference>
<evidence type="ECO:0000313" key="7">
    <source>
        <dbReference type="EMBL" id="MEQ2178561.1"/>
    </source>
</evidence>
<proteinExistence type="predicted"/>
<evidence type="ECO:0000256" key="3">
    <source>
        <dbReference type="ARBA" id="ARBA00022989"/>
    </source>
</evidence>
<dbReference type="InterPro" id="IPR029020">
    <property type="entry name" value="Ammonium/urea_transptr"/>
</dbReference>
<feature type="non-terminal residue" evidence="7">
    <location>
        <position position="1"/>
    </location>
</feature>
<dbReference type="PANTHER" id="PTHR11730:SF42">
    <property type="entry name" value="AMMONIUM TRANSPORTER RH TYPE B"/>
    <property type="match status" value="1"/>
</dbReference>
<dbReference type="InterPro" id="IPR024041">
    <property type="entry name" value="NH4_transpt_AmtB-like_dom"/>
</dbReference>
<dbReference type="SUPFAM" id="SSF111352">
    <property type="entry name" value="Ammonium transporter"/>
    <property type="match status" value="1"/>
</dbReference>
<evidence type="ECO:0000256" key="2">
    <source>
        <dbReference type="ARBA" id="ARBA00022692"/>
    </source>
</evidence>
<evidence type="ECO:0000313" key="8">
    <source>
        <dbReference type="Proteomes" id="UP001476798"/>
    </source>
</evidence>
<name>A0ABV0P4B4_9TELE</name>
<organism evidence="7 8">
    <name type="scientific">Goodea atripinnis</name>
    <dbReference type="NCBI Taxonomy" id="208336"/>
    <lineage>
        <taxon>Eukaryota</taxon>
        <taxon>Metazoa</taxon>
        <taxon>Chordata</taxon>
        <taxon>Craniata</taxon>
        <taxon>Vertebrata</taxon>
        <taxon>Euteleostomi</taxon>
        <taxon>Actinopterygii</taxon>
        <taxon>Neopterygii</taxon>
        <taxon>Teleostei</taxon>
        <taxon>Neoteleostei</taxon>
        <taxon>Acanthomorphata</taxon>
        <taxon>Ovalentaria</taxon>
        <taxon>Atherinomorphae</taxon>
        <taxon>Cyprinodontiformes</taxon>
        <taxon>Goodeidae</taxon>
        <taxon>Goodea</taxon>
    </lineage>
</organism>
<gene>
    <name evidence="7" type="ORF">GOODEAATRI_015368</name>
</gene>
<feature type="transmembrane region" description="Helical" evidence="5">
    <location>
        <begin position="18"/>
        <end position="39"/>
    </location>
</feature>
<keyword evidence="2 5" id="KW-0812">Transmembrane</keyword>
<evidence type="ECO:0000256" key="4">
    <source>
        <dbReference type="ARBA" id="ARBA00023136"/>
    </source>
</evidence>
<dbReference type="PANTHER" id="PTHR11730">
    <property type="entry name" value="AMMONIUM TRANSPORTER"/>
    <property type="match status" value="1"/>
</dbReference>
<evidence type="ECO:0000256" key="5">
    <source>
        <dbReference type="SAM" id="Phobius"/>
    </source>
</evidence>
<sequence length="86" mass="8726">LAGGVAAGTAGEMMLTPFGSMIVGFLAGIISVLGFKYLSVFPDVADGVRDTSYQGAMQAASIAVTLGIALFGGLVVGFILKLPIRF</sequence>
<evidence type="ECO:0000259" key="6">
    <source>
        <dbReference type="Pfam" id="PF00909"/>
    </source>
</evidence>
<reference evidence="7 8" key="1">
    <citation type="submission" date="2021-06" db="EMBL/GenBank/DDBJ databases">
        <authorList>
            <person name="Palmer J.M."/>
        </authorList>
    </citation>
    <scope>NUCLEOTIDE SEQUENCE [LARGE SCALE GENOMIC DNA]</scope>
    <source>
        <strain evidence="7 8">GA_2019</strain>
        <tissue evidence="7">Muscle</tissue>
    </source>
</reference>
<keyword evidence="3 5" id="KW-1133">Transmembrane helix</keyword>
<evidence type="ECO:0000256" key="1">
    <source>
        <dbReference type="ARBA" id="ARBA00004141"/>
    </source>
</evidence>
<protein>
    <recommendedName>
        <fullName evidence="6">Ammonium transporter AmtB-like domain-containing protein</fullName>
    </recommendedName>
</protein>